<evidence type="ECO:0000256" key="1">
    <source>
        <dbReference type="ARBA" id="ARBA00023015"/>
    </source>
</evidence>
<feature type="domain" description="HTH tetR-type" evidence="5">
    <location>
        <begin position="2"/>
        <end position="62"/>
    </location>
</feature>
<feature type="DNA-binding region" description="H-T-H motif" evidence="4">
    <location>
        <begin position="25"/>
        <end position="44"/>
    </location>
</feature>
<keyword evidence="1" id="KW-0805">Transcription regulation</keyword>
<dbReference type="Gene3D" id="1.10.357.10">
    <property type="entry name" value="Tetracycline Repressor, domain 2"/>
    <property type="match status" value="1"/>
</dbReference>
<evidence type="ECO:0000313" key="7">
    <source>
        <dbReference type="Proteomes" id="UP001248822"/>
    </source>
</evidence>
<evidence type="ECO:0000256" key="2">
    <source>
        <dbReference type="ARBA" id="ARBA00023125"/>
    </source>
</evidence>
<dbReference type="Pfam" id="PF00440">
    <property type="entry name" value="TetR_N"/>
    <property type="match status" value="1"/>
</dbReference>
<protein>
    <submittedName>
        <fullName evidence="6">TetR/AcrR family transcriptional regulator</fullName>
    </submittedName>
</protein>
<keyword evidence="2 4" id="KW-0238">DNA-binding</keyword>
<evidence type="ECO:0000313" key="6">
    <source>
        <dbReference type="EMBL" id="MDR9891612.1"/>
    </source>
</evidence>
<dbReference type="PROSITE" id="PS50977">
    <property type="entry name" value="HTH_TETR_2"/>
    <property type="match status" value="1"/>
</dbReference>
<reference evidence="6" key="1">
    <citation type="submission" date="2022-12" db="EMBL/GenBank/DDBJ databases">
        <title>NDM-1 containing novel ST 2018 Pseudenterobacter timonensis.</title>
        <authorList>
            <person name="Halder G."/>
            <person name="Mandal S."/>
            <person name="Dutta S."/>
        </authorList>
    </citation>
    <scope>NUCLEOTIDE SEQUENCE</scope>
    <source>
        <strain evidence="6">CNCI147</strain>
    </source>
</reference>
<dbReference type="InterPro" id="IPR036271">
    <property type="entry name" value="Tet_transcr_reg_TetR-rel_C_sf"/>
</dbReference>
<dbReference type="PANTHER" id="PTHR47506:SF1">
    <property type="entry name" value="HTH-TYPE TRANSCRIPTIONAL REGULATOR YJDC"/>
    <property type="match status" value="1"/>
</dbReference>
<organism evidence="6 7">
    <name type="scientific">Pseudenterobacter timonensis</name>
    <dbReference type="NCBI Taxonomy" id="1755099"/>
    <lineage>
        <taxon>Bacteria</taxon>
        <taxon>Pseudomonadati</taxon>
        <taxon>Pseudomonadota</taxon>
        <taxon>Gammaproteobacteria</taxon>
        <taxon>Enterobacterales</taxon>
        <taxon>Enterobacteriaceae</taxon>
        <taxon>Pseudenterobacter</taxon>
    </lineage>
</organism>
<dbReference type="EMBL" id="JAQGEC010000014">
    <property type="protein sequence ID" value="MDR9891612.1"/>
    <property type="molecule type" value="Genomic_DNA"/>
</dbReference>
<keyword evidence="3" id="KW-0804">Transcription</keyword>
<dbReference type="RefSeq" id="WP_310826808.1">
    <property type="nucleotide sequence ID" value="NZ_JAQGEC010000014.1"/>
</dbReference>
<evidence type="ECO:0000259" key="5">
    <source>
        <dbReference type="PROSITE" id="PS50977"/>
    </source>
</evidence>
<dbReference type="InterPro" id="IPR009057">
    <property type="entry name" value="Homeodomain-like_sf"/>
</dbReference>
<evidence type="ECO:0000256" key="3">
    <source>
        <dbReference type="ARBA" id="ARBA00023163"/>
    </source>
</evidence>
<dbReference type="SUPFAM" id="SSF46689">
    <property type="entry name" value="Homeodomain-like"/>
    <property type="match status" value="1"/>
</dbReference>
<dbReference type="Proteomes" id="UP001248822">
    <property type="component" value="Unassembled WGS sequence"/>
</dbReference>
<evidence type="ECO:0000256" key="4">
    <source>
        <dbReference type="PROSITE-ProRule" id="PRU00335"/>
    </source>
</evidence>
<dbReference type="AlphaFoldDB" id="A0AAE4IWG3"/>
<proteinExistence type="predicted"/>
<sequence>MNDKKQQLIITALNLFNERGINSVGINEVLAVSGIAKRTLYLHFSGKDELILATLAWRDGIFLRWLAERLSGASSAENVVSFLFQALDDWFRNEVQELRPFNGCFFINTAAEMRSPASPIGQYCHDHKMKVRELLRQHLPDMDEEFIDLLCFLKEGAIVSAYVNQDKEAAKKCLSLALKALNH</sequence>
<dbReference type="SUPFAM" id="SSF48498">
    <property type="entry name" value="Tetracyclin repressor-like, C-terminal domain"/>
    <property type="match status" value="1"/>
</dbReference>
<comment type="caution">
    <text evidence="6">The sequence shown here is derived from an EMBL/GenBank/DDBJ whole genome shotgun (WGS) entry which is preliminary data.</text>
</comment>
<dbReference type="GO" id="GO:0003677">
    <property type="term" value="F:DNA binding"/>
    <property type="evidence" value="ECO:0007669"/>
    <property type="project" value="UniProtKB-UniRule"/>
</dbReference>
<dbReference type="InterPro" id="IPR001647">
    <property type="entry name" value="HTH_TetR"/>
</dbReference>
<dbReference type="PRINTS" id="PR00455">
    <property type="entry name" value="HTHTETR"/>
</dbReference>
<name>A0AAE4IWG3_9ENTR</name>
<gene>
    <name evidence="6" type="ORF">O7047_15425</name>
</gene>
<dbReference type="PANTHER" id="PTHR47506">
    <property type="entry name" value="TRANSCRIPTIONAL REGULATORY PROTEIN"/>
    <property type="match status" value="1"/>
</dbReference>
<accession>A0AAE4IWG3</accession>